<dbReference type="Proteomes" id="UP001232445">
    <property type="component" value="Unassembled WGS sequence"/>
</dbReference>
<reference evidence="1 2" key="1">
    <citation type="submission" date="2023-07" db="EMBL/GenBank/DDBJ databases">
        <title>Genomic Encyclopedia of Type Strains, Phase IV (KMG-IV): sequencing the most valuable type-strain genomes for metagenomic binning, comparative biology and taxonomic classification.</title>
        <authorList>
            <person name="Goeker M."/>
        </authorList>
    </citation>
    <scope>NUCLEOTIDE SEQUENCE [LARGE SCALE GENOMIC DNA]</scope>
    <source>
        <strain evidence="1 2">DSM 17740</strain>
    </source>
</reference>
<keyword evidence="2" id="KW-1185">Reference proteome</keyword>
<dbReference type="Gene3D" id="3.40.630.30">
    <property type="match status" value="1"/>
</dbReference>
<evidence type="ECO:0000313" key="1">
    <source>
        <dbReference type="EMBL" id="MDQ0338435.1"/>
    </source>
</evidence>
<organism evidence="1 2">
    <name type="scientific">Caldalkalibacillus uzonensis</name>
    <dbReference type="NCBI Taxonomy" id="353224"/>
    <lineage>
        <taxon>Bacteria</taxon>
        <taxon>Bacillati</taxon>
        <taxon>Bacillota</taxon>
        <taxon>Bacilli</taxon>
        <taxon>Bacillales</taxon>
        <taxon>Bacillaceae</taxon>
        <taxon>Caldalkalibacillus</taxon>
    </lineage>
</organism>
<proteinExistence type="predicted"/>
<comment type="caution">
    <text evidence="1">The sequence shown here is derived from an EMBL/GenBank/DDBJ whole genome shotgun (WGS) entry which is preliminary data.</text>
</comment>
<name>A0ABU0CPV5_9BACI</name>
<dbReference type="RefSeq" id="WP_307336741.1">
    <property type="nucleotide sequence ID" value="NZ_JAUSUQ010000003.1"/>
</dbReference>
<gene>
    <name evidence="1" type="ORF">J2S00_001219</name>
</gene>
<dbReference type="EMBL" id="JAUSUQ010000003">
    <property type="protein sequence ID" value="MDQ0338435.1"/>
    <property type="molecule type" value="Genomic_DNA"/>
</dbReference>
<sequence>MGELKGCLLMFRQDIVVQKATIDHVEGISRVCSEGWGDTYRELYPIEYIERVIKEFYNMEKIEDVRGCLVNYSPL</sequence>
<evidence type="ECO:0000313" key="2">
    <source>
        <dbReference type="Proteomes" id="UP001232445"/>
    </source>
</evidence>
<accession>A0ABU0CPV5</accession>
<protein>
    <submittedName>
        <fullName evidence="1">Uncharacterized protein</fullName>
    </submittedName>
</protein>